<feature type="compositionally biased region" description="Polar residues" evidence="1">
    <location>
        <begin position="593"/>
        <end position="603"/>
    </location>
</feature>
<dbReference type="Proteomes" id="UP000615446">
    <property type="component" value="Unassembled WGS sequence"/>
</dbReference>
<feature type="region of interest" description="Disordered" evidence="1">
    <location>
        <begin position="671"/>
        <end position="691"/>
    </location>
</feature>
<evidence type="ECO:0000313" key="3">
    <source>
        <dbReference type="EMBL" id="GES90207.1"/>
    </source>
</evidence>
<dbReference type="EMBL" id="BEXD01001697">
    <property type="protein sequence ID" value="GBB95393.1"/>
    <property type="molecule type" value="Genomic_DNA"/>
</dbReference>
<sequence length="691" mass="77610">MFKSNNYRGRNTRNSNKNSGNSNQFSFNFSGQNGPADFVKDAPPWSKGNSPPPDDSDKQREAQDSNLASERALAQDTYGSNPPPPVSSSTIGKTLSSPQPASRSHDSHANIPQNIVNNIDGTSKIPVTPNNHGDQPNKDTPHNDNSMDVDLPSNNETNDRPITHIEKDKDHVALLPMEGLFGGKAAKLTKIKNALQEYKVQYNKQLGVTKIGKSAKITFNDKEQYEKFLQLEIIIKDKKDDTADVVDIKLQAVPQKPVANKEKDASISSKEATNERTVQVIDIYAFRKIQEIREGFEHIGEIENCYTRGLGMYQTAYITFKDKAALNYFTNNWSCHVSKDIVRVLPIKMSQEDRKQRKRFSLRLSGLYYNTTGYDLQPVLDKCRDKSCFIPALIRNGKYCKSRYAYVEFATEEDMQAALDMTIEFKKGNMNPRKLFWSKEDARICNICGSPNHMANACDNKDINKSPNKKFVSGAENWKNLKKSYADAVKPGGSKKGSGVNPTSCPSKRNEKPNRTQEADPAEDFNNNPAFAQFKEYIINSIRKLQENMEKTDALMAKTDQRILDLSNTQKAIQCNLTHAQTSLTQKHKPKKTPNQDIIQPQQKRVHTSDPESSDEDVTAISPSARRLQHVQSSDKELEAICLDQEAMKQSQHENRSLLSKIYAAVAGTSTSSSFLGEDNEEMFDDANLND</sequence>
<dbReference type="Proteomes" id="UP000247702">
    <property type="component" value="Unassembled WGS sequence"/>
</dbReference>
<feature type="compositionally biased region" description="Polar residues" evidence="1">
    <location>
        <begin position="87"/>
        <end position="102"/>
    </location>
</feature>
<proteinExistence type="predicted"/>
<organism evidence="2 4">
    <name type="scientific">Rhizophagus clarus</name>
    <dbReference type="NCBI Taxonomy" id="94130"/>
    <lineage>
        <taxon>Eukaryota</taxon>
        <taxon>Fungi</taxon>
        <taxon>Fungi incertae sedis</taxon>
        <taxon>Mucoromycota</taxon>
        <taxon>Glomeromycotina</taxon>
        <taxon>Glomeromycetes</taxon>
        <taxon>Glomerales</taxon>
        <taxon>Glomeraceae</taxon>
        <taxon>Rhizophagus</taxon>
    </lineage>
</organism>
<gene>
    <name evidence="3" type="ORF">RCL2_001706900</name>
    <name evidence="2" type="ORF">RclHR1_25250001</name>
</gene>
<evidence type="ECO:0000313" key="4">
    <source>
        <dbReference type="Proteomes" id="UP000247702"/>
    </source>
</evidence>
<dbReference type="EMBL" id="BLAL01000194">
    <property type="protein sequence ID" value="GES90207.1"/>
    <property type="molecule type" value="Genomic_DNA"/>
</dbReference>
<dbReference type="InterPro" id="IPR035979">
    <property type="entry name" value="RBD_domain_sf"/>
</dbReference>
<feature type="compositionally biased region" description="Polar residues" evidence="1">
    <location>
        <begin position="1"/>
        <end position="13"/>
    </location>
</feature>
<evidence type="ECO:0000313" key="2">
    <source>
        <dbReference type="EMBL" id="GBB95393.1"/>
    </source>
</evidence>
<feature type="compositionally biased region" description="Basic and acidic residues" evidence="1">
    <location>
        <begin position="508"/>
        <end position="518"/>
    </location>
</feature>
<dbReference type="Gene3D" id="3.30.70.330">
    <property type="match status" value="1"/>
</dbReference>
<feature type="compositionally biased region" description="Low complexity" evidence="1">
    <location>
        <begin position="14"/>
        <end position="34"/>
    </location>
</feature>
<comment type="caution">
    <text evidence="2">The sequence shown here is derived from an EMBL/GenBank/DDBJ whole genome shotgun (WGS) entry which is preliminary data.</text>
</comment>
<evidence type="ECO:0000256" key="1">
    <source>
        <dbReference type="SAM" id="MobiDB-lite"/>
    </source>
</evidence>
<dbReference type="OrthoDB" id="2408417at2759"/>
<feature type="region of interest" description="Disordered" evidence="1">
    <location>
        <begin position="581"/>
        <end position="632"/>
    </location>
</feature>
<evidence type="ECO:0008006" key="5">
    <source>
        <dbReference type="Google" id="ProtNLM"/>
    </source>
</evidence>
<dbReference type="STRING" id="94130.A0A2Z6QYX4"/>
<feature type="compositionally biased region" description="Polar residues" evidence="1">
    <location>
        <begin position="110"/>
        <end position="121"/>
    </location>
</feature>
<protein>
    <recommendedName>
        <fullName evidence="5">RRM domain-containing protein</fullName>
    </recommendedName>
</protein>
<reference evidence="3" key="2">
    <citation type="submission" date="2019-10" db="EMBL/GenBank/DDBJ databases">
        <title>Conservation and host-specific expression of non-tandemly repeated heterogenous ribosome RNA gene in arbuscular mycorrhizal fungi.</title>
        <authorList>
            <person name="Maeda T."/>
            <person name="Kobayashi Y."/>
            <person name="Nakagawa T."/>
            <person name="Ezawa T."/>
            <person name="Yamaguchi K."/>
            <person name="Bino T."/>
            <person name="Nishimoto Y."/>
            <person name="Shigenobu S."/>
            <person name="Kawaguchi M."/>
        </authorList>
    </citation>
    <scope>NUCLEOTIDE SEQUENCE</scope>
    <source>
        <strain evidence="3">HR1</strain>
    </source>
</reference>
<accession>A0A2Z6QYX4</accession>
<dbReference type="SUPFAM" id="SSF54928">
    <property type="entry name" value="RNA-binding domain, RBD"/>
    <property type="match status" value="1"/>
</dbReference>
<name>A0A2Z6QYX4_9GLOM</name>
<reference evidence="2 4" key="1">
    <citation type="submission" date="2017-11" db="EMBL/GenBank/DDBJ databases">
        <title>The genome of Rhizophagus clarus HR1 reveals common genetic basis of auxotrophy among arbuscular mycorrhizal fungi.</title>
        <authorList>
            <person name="Kobayashi Y."/>
        </authorList>
    </citation>
    <scope>NUCLEOTIDE SEQUENCE [LARGE SCALE GENOMIC DNA]</scope>
    <source>
        <strain evidence="2 4">HR1</strain>
    </source>
</reference>
<feature type="region of interest" description="Disordered" evidence="1">
    <location>
        <begin position="487"/>
        <end position="527"/>
    </location>
</feature>
<feature type="region of interest" description="Disordered" evidence="1">
    <location>
        <begin position="1"/>
        <end position="162"/>
    </location>
</feature>
<dbReference type="AlphaFoldDB" id="A0A2Z6QYX4"/>
<dbReference type="GO" id="GO:0003676">
    <property type="term" value="F:nucleic acid binding"/>
    <property type="evidence" value="ECO:0007669"/>
    <property type="project" value="InterPro"/>
</dbReference>
<dbReference type="InterPro" id="IPR012677">
    <property type="entry name" value="Nucleotide-bd_a/b_plait_sf"/>
</dbReference>
<dbReference type="CDD" id="cd00590">
    <property type="entry name" value="RRM_SF"/>
    <property type="match status" value="1"/>
</dbReference>
<keyword evidence="4" id="KW-1185">Reference proteome</keyword>